<gene>
    <name evidence="1" type="ORF">L798_13145</name>
</gene>
<keyword evidence="2" id="KW-1185">Reference proteome</keyword>
<dbReference type="InParanoid" id="A0A067QUH8"/>
<dbReference type="EMBL" id="KK852995">
    <property type="protein sequence ID" value="KDR12707.1"/>
    <property type="molecule type" value="Genomic_DNA"/>
</dbReference>
<organism evidence="1 2">
    <name type="scientific">Zootermopsis nevadensis</name>
    <name type="common">Dampwood termite</name>
    <dbReference type="NCBI Taxonomy" id="136037"/>
    <lineage>
        <taxon>Eukaryota</taxon>
        <taxon>Metazoa</taxon>
        <taxon>Ecdysozoa</taxon>
        <taxon>Arthropoda</taxon>
        <taxon>Hexapoda</taxon>
        <taxon>Insecta</taxon>
        <taxon>Pterygota</taxon>
        <taxon>Neoptera</taxon>
        <taxon>Polyneoptera</taxon>
        <taxon>Dictyoptera</taxon>
        <taxon>Blattodea</taxon>
        <taxon>Blattoidea</taxon>
        <taxon>Termitoidae</taxon>
        <taxon>Termopsidae</taxon>
        <taxon>Zootermopsis</taxon>
    </lineage>
</organism>
<proteinExistence type="predicted"/>
<name>A0A067QUH8_ZOONE</name>
<sequence length="102" mass="12056">MYHNGRCSRLQRPSFNVGTTETSVTGQHLPWESSYISRENYRFQFMACDHNRTPYLAKFRYHDTTISFNLTSTVHFITENAKTFKRNLDIREGVQVQSFDII</sequence>
<evidence type="ECO:0000313" key="1">
    <source>
        <dbReference type="EMBL" id="KDR12707.1"/>
    </source>
</evidence>
<evidence type="ECO:0000313" key="2">
    <source>
        <dbReference type="Proteomes" id="UP000027135"/>
    </source>
</evidence>
<reference evidence="1 2" key="1">
    <citation type="journal article" date="2014" name="Nat. Commun.">
        <title>Molecular traces of alternative social organization in a termite genome.</title>
        <authorList>
            <person name="Terrapon N."/>
            <person name="Li C."/>
            <person name="Robertson H.M."/>
            <person name="Ji L."/>
            <person name="Meng X."/>
            <person name="Booth W."/>
            <person name="Chen Z."/>
            <person name="Childers C.P."/>
            <person name="Glastad K.M."/>
            <person name="Gokhale K."/>
            <person name="Gowin J."/>
            <person name="Gronenberg W."/>
            <person name="Hermansen R.A."/>
            <person name="Hu H."/>
            <person name="Hunt B.G."/>
            <person name="Huylmans A.K."/>
            <person name="Khalil S.M."/>
            <person name="Mitchell R.D."/>
            <person name="Munoz-Torres M.C."/>
            <person name="Mustard J.A."/>
            <person name="Pan H."/>
            <person name="Reese J.T."/>
            <person name="Scharf M.E."/>
            <person name="Sun F."/>
            <person name="Vogel H."/>
            <person name="Xiao J."/>
            <person name="Yang W."/>
            <person name="Yang Z."/>
            <person name="Yang Z."/>
            <person name="Zhou J."/>
            <person name="Zhu J."/>
            <person name="Brent C.S."/>
            <person name="Elsik C.G."/>
            <person name="Goodisman M.A."/>
            <person name="Liberles D.A."/>
            <person name="Roe R.M."/>
            <person name="Vargo E.L."/>
            <person name="Vilcinskas A."/>
            <person name="Wang J."/>
            <person name="Bornberg-Bauer E."/>
            <person name="Korb J."/>
            <person name="Zhang G."/>
            <person name="Liebig J."/>
        </authorList>
    </citation>
    <scope>NUCLEOTIDE SEQUENCE [LARGE SCALE GENOMIC DNA]</scope>
    <source>
        <tissue evidence="1">Whole organism</tissue>
    </source>
</reference>
<accession>A0A067QUH8</accession>
<dbReference type="AlphaFoldDB" id="A0A067QUH8"/>
<protein>
    <submittedName>
        <fullName evidence="1">Uncharacterized protein</fullName>
    </submittedName>
</protein>
<dbReference type="Proteomes" id="UP000027135">
    <property type="component" value="Unassembled WGS sequence"/>
</dbReference>